<evidence type="ECO:0000256" key="2">
    <source>
        <dbReference type="ARBA" id="ARBA00022448"/>
    </source>
</evidence>
<proteinExistence type="inferred from homology"/>
<name>A0A2Z6E0P6_HYDTE</name>
<dbReference type="PANTHER" id="PTHR30069">
    <property type="entry name" value="TONB-DEPENDENT OUTER MEMBRANE RECEPTOR"/>
    <property type="match status" value="1"/>
</dbReference>
<dbReference type="InterPro" id="IPR012910">
    <property type="entry name" value="Plug_dom"/>
</dbReference>
<keyword evidence="13" id="KW-0675">Receptor</keyword>
<comment type="similarity">
    <text evidence="9">Belongs to the TonB-dependent receptor family.</text>
</comment>
<dbReference type="Pfam" id="PF00593">
    <property type="entry name" value="TonB_dep_Rec_b-barrel"/>
    <property type="match status" value="1"/>
</dbReference>
<evidence type="ECO:0000313" key="13">
    <source>
        <dbReference type="EMBL" id="BBD78198.1"/>
    </source>
</evidence>
<evidence type="ECO:0000256" key="9">
    <source>
        <dbReference type="RuleBase" id="RU003357"/>
    </source>
</evidence>
<evidence type="ECO:0000256" key="6">
    <source>
        <dbReference type="ARBA" id="ARBA00023077"/>
    </source>
</evidence>
<dbReference type="EMBL" id="AP018558">
    <property type="protein sequence ID" value="BBD78198.1"/>
    <property type="molecule type" value="Genomic_DNA"/>
</dbReference>
<dbReference type="InterPro" id="IPR037066">
    <property type="entry name" value="Plug_dom_sf"/>
</dbReference>
<keyword evidence="8" id="KW-0998">Cell outer membrane</keyword>
<evidence type="ECO:0000256" key="7">
    <source>
        <dbReference type="ARBA" id="ARBA00023136"/>
    </source>
</evidence>
<reference evidence="13 14" key="1">
    <citation type="submission" date="2018-04" db="EMBL/GenBank/DDBJ databases">
        <title>Complete genome sequence of Hydrogenophilus thermoluteolus TH-1.</title>
        <authorList>
            <person name="Arai H."/>
        </authorList>
    </citation>
    <scope>NUCLEOTIDE SEQUENCE [LARGE SCALE GENOMIC DNA]</scope>
    <source>
        <strain evidence="13 14">TH-1</strain>
    </source>
</reference>
<protein>
    <submittedName>
        <fullName evidence="13">TonB-dependent receptor</fullName>
    </submittedName>
</protein>
<dbReference type="Pfam" id="PF07715">
    <property type="entry name" value="Plug"/>
    <property type="match status" value="1"/>
</dbReference>
<evidence type="ECO:0000256" key="5">
    <source>
        <dbReference type="ARBA" id="ARBA00022729"/>
    </source>
</evidence>
<dbReference type="PROSITE" id="PS01156">
    <property type="entry name" value="TONB_DEPENDENT_REC_2"/>
    <property type="match status" value="1"/>
</dbReference>
<keyword evidence="5 10" id="KW-0732">Signal</keyword>
<dbReference type="InterPro" id="IPR010917">
    <property type="entry name" value="TonB_rcpt_CS"/>
</dbReference>
<evidence type="ECO:0000313" key="14">
    <source>
        <dbReference type="Proteomes" id="UP000262004"/>
    </source>
</evidence>
<accession>A0A2Z6E0P6</accession>
<keyword evidence="14" id="KW-1185">Reference proteome</keyword>
<dbReference type="GO" id="GO:0009279">
    <property type="term" value="C:cell outer membrane"/>
    <property type="evidence" value="ECO:0007669"/>
    <property type="project" value="UniProtKB-SubCell"/>
</dbReference>
<gene>
    <name evidence="13" type="ORF">HPTL_1944</name>
</gene>
<dbReference type="InterPro" id="IPR039426">
    <property type="entry name" value="TonB-dep_rcpt-like"/>
</dbReference>
<organism evidence="13 14">
    <name type="scientific">Hydrogenophilus thermoluteolus</name>
    <name type="common">Pseudomonas hydrogenothermophila</name>
    <dbReference type="NCBI Taxonomy" id="297"/>
    <lineage>
        <taxon>Bacteria</taxon>
        <taxon>Pseudomonadati</taxon>
        <taxon>Pseudomonadota</taxon>
        <taxon>Hydrogenophilia</taxon>
        <taxon>Hydrogenophilales</taxon>
        <taxon>Hydrogenophilaceae</taxon>
        <taxon>Hydrogenophilus</taxon>
    </lineage>
</organism>
<evidence type="ECO:0000256" key="3">
    <source>
        <dbReference type="ARBA" id="ARBA00022452"/>
    </source>
</evidence>
<dbReference type="InterPro" id="IPR000531">
    <property type="entry name" value="Beta-barrel_TonB"/>
</dbReference>
<dbReference type="PANTHER" id="PTHR30069:SF49">
    <property type="entry name" value="OUTER MEMBRANE PROTEIN C"/>
    <property type="match status" value="1"/>
</dbReference>
<keyword evidence="4" id="KW-0812">Transmembrane</keyword>
<dbReference type="GO" id="GO:0015344">
    <property type="term" value="F:siderophore uptake transmembrane transporter activity"/>
    <property type="evidence" value="ECO:0007669"/>
    <property type="project" value="TreeGrafter"/>
</dbReference>
<feature type="domain" description="TonB-dependent receptor-like beta-barrel" evidence="11">
    <location>
        <begin position="231"/>
        <end position="717"/>
    </location>
</feature>
<dbReference type="SUPFAM" id="SSF56935">
    <property type="entry name" value="Porins"/>
    <property type="match status" value="1"/>
</dbReference>
<feature type="chain" id="PRO_5016458187" evidence="10">
    <location>
        <begin position="31"/>
        <end position="767"/>
    </location>
</feature>
<dbReference type="Gene3D" id="2.170.130.10">
    <property type="entry name" value="TonB-dependent receptor, plug domain"/>
    <property type="match status" value="1"/>
</dbReference>
<dbReference type="InterPro" id="IPR036942">
    <property type="entry name" value="Beta-barrel_TonB_sf"/>
</dbReference>
<feature type="domain" description="TonB-dependent receptor plug" evidence="12">
    <location>
        <begin position="57"/>
        <end position="151"/>
    </location>
</feature>
<comment type="subcellular location">
    <subcellularLocation>
        <location evidence="1">Cell outer membrane</location>
        <topology evidence="1">Multi-pass membrane protein</topology>
    </subcellularLocation>
</comment>
<keyword evidence="7 9" id="KW-0472">Membrane</keyword>
<evidence type="ECO:0000256" key="1">
    <source>
        <dbReference type="ARBA" id="ARBA00004571"/>
    </source>
</evidence>
<feature type="signal peptide" evidence="10">
    <location>
        <begin position="1"/>
        <end position="30"/>
    </location>
</feature>
<dbReference type="GO" id="GO:0044718">
    <property type="term" value="P:siderophore transmembrane transport"/>
    <property type="evidence" value="ECO:0007669"/>
    <property type="project" value="TreeGrafter"/>
</dbReference>
<dbReference type="KEGG" id="htl:HPTL_1944"/>
<dbReference type="Proteomes" id="UP000262004">
    <property type="component" value="Chromosome"/>
</dbReference>
<dbReference type="AlphaFoldDB" id="A0A2Z6E0P6"/>
<evidence type="ECO:0000256" key="4">
    <source>
        <dbReference type="ARBA" id="ARBA00022692"/>
    </source>
</evidence>
<evidence type="ECO:0000259" key="12">
    <source>
        <dbReference type="Pfam" id="PF07715"/>
    </source>
</evidence>
<keyword evidence="2" id="KW-0813">Transport</keyword>
<keyword evidence="3" id="KW-1134">Transmembrane beta strand</keyword>
<evidence type="ECO:0000256" key="10">
    <source>
        <dbReference type="SAM" id="SignalP"/>
    </source>
</evidence>
<evidence type="ECO:0000259" key="11">
    <source>
        <dbReference type="Pfam" id="PF00593"/>
    </source>
</evidence>
<evidence type="ECO:0000256" key="8">
    <source>
        <dbReference type="ARBA" id="ARBA00023237"/>
    </source>
</evidence>
<keyword evidence="6 9" id="KW-0798">TonB box</keyword>
<dbReference type="Gene3D" id="2.40.170.20">
    <property type="entry name" value="TonB-dependent receptor, beta-barrel domain"/>
    <property type="match status" value="1"/>
</dbReference>
<sequence>MLQFVFWSSSMRRQPIITLFVALVSLPATAQQTLPAITVTDKAIEDGGNALALTPENIRSLRARHQTTTALLSELPGVTTLAGGALSPLPVVRGLADERLRVTIDGADLTATCPNHMNTPLSYTSPTNIEQLTLYPSVTPVSVGGDAIGGAVVVERRKAPFASDSTPVRGGEAGATYRSNGNGKAADFAAWYGTETFAAQYQGSFAESDNLRAGSPFKNYRFTGRAGHTLDTDAIGSTAYQVRNHAVDFGWKSGEHEVRAEVGLQQQPYQFYPNQRMDLLDNEEKRAALAYRGRFAWGTLEAQLYHETVDHFMDFGADKRYWYGMASGGPTAVDGSPCAPLGFTCAAGMPMYASSTTDGAKVKATVALDTASLVRVGGEWNRYTLDDWWPPSGSGMWPDIFWNIRNGERERTALFAEWERAISPTWRTTLGARIEQVTTDADPVHGYANSDGTAPRFTYQLRDSTAFNTSDRSRSDTLWNLVWSNSWQLSPEWSAALDLAHQSRAPSLYERYPWSTWQMAALMNNFVGDGNGYIGNLDLKPEQAYTAAARLAWQASDQGWRIEWRPYLTVIEDYIDAVQWDATANAPRATPVTNRFTVLKYVNQRAKLYGHELTLRGPLARNGWGAWAFAATLACSRGSNTETGDNLYGVMPRNVKLTLDQTRGQWQQRFIVEAVERKSRTNRIRNEIPTAGYALLHWQGSLTLSNAVTWHFGIDNVFDRSYAHPLGGAYIGQGTTMTNPTPPNVPQWGTPVPGPGRTLWTSLRVRF</sequence>